<gene>
    <name evidence="4" type="ORF">KIH79_10965</name>
</gene>
<dbReference type="Proteomes" id="UP000700815">
    <property type="component" value="Unassembled WGS sequence"/>
</dbReference>
<accession>A0ABS6WHA2</accession>
<dbReference type="Pfam" id="PF00535">
    <property type="entry name" value="Glycos_transf_2"/>
    <property type="match status" value="1"/>
</dbReference>
<organism evidence="4 5">
    <name type="scientific">Bifidobacterium miconis</name>
    <dbReference type="NCBI Taxonomy" id="2834435"/>
    <lineage>
        <taxon>Bacteria</taxon>
        <taxon>Bacillati</taxon>
        <taxon>Actinomycetota</taxon>
        <taxon>Actinomycetes</taxon>
        <taxon>Bifidobacteriales</taxon>
        <taxon>Bifidobacteriaceae</taxon>
        <taxon>Bifidobacterium</taxon>
    </lineage>
</organism>
<keyword evidence="5" id="KW-1185">Reference proteome</keyword>
<evidence type="ECO:0000259" key="3">
    <source>
        <dbReference type="Pfam" id="PF00535"/>
    </source>
</evidence>
<dbReference type="GO" id="GO:0016757">
    <property type="term" value="F:glycosyltransferase activity"/>
    <property type="evidence" value="ECO:0007669"/>
    <property type="project" value="UniProtKB-KW"/>
</dbReference>
<dbReference type="EC" id="2.4.-.-" evidence="4"/>
<feature type="domain" description="Glycosyltransferase 2-like" evidence="3">
    <location>
        <begin position="5"/>
        <end position="130"/>
    </location>
</feature>
<dbReference type="InterPro" id="IPR001173">
    <property type="entry name" value="Glyco_trans_2-like"/>
</dbReference>
<comment type="caution">
    <text evidence="4">The sequence shown here is derived from an EMBL/GenBank/DDBJ whole genome shotgun (WGS) entry which is preliminary data.</text>
</comment>
<dbReference type="RefSeq" id="WP_219059404.1">
    <property type="nucleotide sequence ID" value="NZ_JAHBBH010000042.1"/>
</dbReference>
<proteinExistence type="predicted"/>
<evidence type="ECO:0000313" key="4">
    <source>
        <dbReference type="EMBL" id="MBW3093431.1"/>
    </source>
</evidence>
<dbReference type="PANTHER" id="PTHR22916:SF51">
    <property type="entry name" value="GLYCOSYLTRANSFERASE EPSH-RELATED"/>
    <property type="match status" value="1"/>
</dbReference>
<protein>
    <submittedName>
        <fullName evidence="4">Glycosyltransferase</fullName>
        <ecNumber evidence="4">2.4.-.-</ecNumber>
    </submittedName>
</protein>
<keyword evidence="1 4" id="KW-0328">Glycosyltransferase</keyword>
<dbReference type="PANTHER" id="PTHR22916">
    <property type="entry name" value="GLYCOSYLTRANSFERASE"/>
    <property type="match status" value="1"/>
</dbReference>
<evidence type="ECO:0000256" key="2">
    <source>
        <dbReference type="ARBA" id="ARBA00022679"/>
    </source>
</evidence>
<reference evidence="4 5" key="1">
    <citation type="submission" date="2021-05" db="EMBL/GenBank/DDBJ databases">
        <title>Phylogenetic classification of ten novel species belonging to the genus Bifidobacterium comprising B. colchicus sp. nov., B. abeli sp. nov., B. bicoloris sp. nov., B. guerezis sp. nov., B. rosaliae sp. nov., B. santillanensis sp. nov., B. argentati sp. nov., B. amazzoni sp. nov., B. pluviali sp. nov., and B. pinnaculum sp. nov.</title>
        <authorList>
            <person name="Lugli G.A."/>
            <person name="Ruiz Garcia L."/>
            <person name="Margolles A."/>
            <person name="Ventura M."/>
        </authorList>
    </citation>
    <scope>NUCLEOTIDE SEQUENCE [LARGE SCALE GENOMIC DNA]</scope>
    <source>
        <strain evidence="4 5">82T10</strain>
    </source>
</reference>
<dbReference type="CDD" id="cd00761">
    <property type="entry name" value="Glyco_tranf_GTA_type"/>
    <property type="match status" value="1"/>
</dbReference>
<dbReference type="EMBL" id="JAHBBH010000042">
    <property type="protein sequence ID" value="MBW3093431.1"/>
    <property type="molecule type" value="Genomic_DNA"/>
</dbReference>
<evidence type="ECO:0000256" key="1">
    <source>
        <dbReference type="ARBA" id="ARBA00022676"/>
    </source>
</evidence>
<name>A0ABS6WHA2_9BIFI</name>
<sequence>MTTISVIIPVYNQEQYISCCLDSLLNQEFKDFQLIIVNDGSTDNSQSVIETYLNDKRITFINQPNLGVSAARNCGLDLAKAEWVCFVDPDDYLEKDYLMSLYQYAMQFSDCDIICTTCNCIIKDKKVRQHFFPENFVASTQKEKIPLYIQLMDGKQYQQNAYTGIGVPWAKLYKRDFLHNNGLCFSIDQQRMQDNLFNMKAMYAAHKICYIDYAGYNYRVDSLVGRSYRKLIDGAYHSALDERDKLFHLYYFDKCPMLLTFFYEEKVNLYYSEFVACVNIFKNIFYAVECRRKELYKRLISIPYRALSIRCKFKLFLIKNKVGNLLFIFIYLVKGKIK</sequence>
<keyword evidence="2 4" id="KW-0808">Transferase</keyword>
<evidence type="ECO:0000313" key="5">
    <source>
        <dbReference type="Proteomes" id="UP000700815"/>
    </source>
</evidence>